<dbReference type="InterPro" id="IPR050333">
    <property type="entry name" value="SLRP"/>
</dbReference>
<dbReference type="Gene3D" id="3.80.10.10">
    <property type="entry name" value="Ribonuclease Inhibitor"/>
    <property type="match status" value="2"/>
</dbReference>
<dbReference type="SUPFAM" id="SSF52058">
    <property type="entry name" value="L domain-like"/>
    <property type="match status" value="1"/>
</dbReference>
<protein>
    <submittedName>
        <fullName evidence="3">Uncharacterized protein</fullName>
    </submittedName>
</protein>
<organism evidence="3 4">
    <name type="scientific">Anopheles albimanus</name>
    <name type="common">New world malaria mosquito</name>
    <dbReference type="NCBI Taxonomy" id="7167"/>
    <lineage>
        <taxon>Eukaryota</taxon>
        <taxon>Metazoa</taxon>
        <taxon>Ecdysozoa</taxon>
        <taxon>Arthropoda</taxon>
        <taxon>Hexapoda</taxon>
        <taxon>Insecta</taxon>
        <taxon>Pterygota</taxon>
        <taxon>Neoptera</taxon>
        <taxon>Endopterygota</taxon>
        <taxon>Diptera</taxon>
        <taxon>Nematocera</taxon>
        <taxon>Culicoidea</taxon>
        <taxon>Culicidae</taxon>
        <taxon>Anophelinae</taxon>
        <taxon>Anopheles</taxon>
    </lineage>
</organism>
<keyword evidence="4" id="KW-1185">Reference proteome</keyword>
<evidence type="ECO:0000313" key="3">
    <source>
        <dbReference type="EnsemblMetazoa" id="AALB014987-PA"/>
    </source>
</evidence>
<dbReference type="STRING" id="7167.A0A182FZH2"/>
<dbReference type="Proteomes" id="UP000069272">
    <property type="component" value="Chromosome 3R"/>
</dbReference>
<keyword evidence="1" id="KW-0433">Leucine-rich repeat</keyword>
<name>A0A182FZH2_ANOAL</name>
<proteinExistence type="predicted"/>
<evidence type="ECO:0000313" key="4">
    <source>
        <dbReference type="Proteomes" id="UP000069272"/>
    </source>
</evidence>
<evidence type="ECO:0000256" key="2">
    <source>
        <dbReference type="ARBA" id="ARBA00022737"/>
    </source>
</evidence>
<reference evidence="3 4" key="1">
    <citation type="journal article" date="2017" name="G3 (Bethesda)">
        <title>The Physical Genome Mapping of Anopheles albimanus Corrected Scaffold Misassemblies and Identified Interarm Rearrangements in Genus Anopheles.</title>
        <authorList>
            <person name="Artemov G.N."/>
            <person name="Peery A.N."/>
            <person name="Jiang X."/>
            <person name="Tu Z."/>
            <person name="Stegniy V.N."/>
            <person name="Sharakhova M.V."/>
            <person name="Sharakhov I.V."/>
        </authorList>
    </citation>
    <scope>NUCLEOTIDE SEQUENCE [LARGE SCALE GENOMIC DNA]</scope>
    <source>
        <strain evidence="3 4">ALBI9_A</strain>
    </source>
</reference>
<evidence type="ECO:0000256" key="1">
    <source>
        <dbReference type="ARBA" id="ARBA00022614"/>
    </source>
</evidence>
<dbReference type="AlphaFoldDB" id="A0A182FZH2"/>
<dbReference type="PANTHER" id="PTHR45712">
    <property type="entry name" value="AGAP008170-PA"/>
    <property type="match status" value="1"/>
</dbReference>
<sequence length="270" mass="31242">MNIYRDGLYVFTFVPDGTLILQIQHVLKTNYSVTIRDAVLGEIYFEPSETLFNVWMYNTTLSQFPPSLLVLRNLQRLDLRLSLLRQLNLGQLKRLYALEELNVASNRITTVTIDEERLCCSRLQFLNLEGNWLVRFDFGLVFHLPALSGLFIGYNKLETLITTLDQAYAKAHHFCSWKRFYQSVGAPRPSCRDYFARLEHISLVKNSLKMLNMSTFGGMNKLQELDVAFNPIRQVIVDELKMPLSLNVSSLKGSRGYRHDLWPSVLKVKN</sequence>
<dbReference type="VEuPathDB" id="VectorBase:AALB014987"/>
<dbReference type="PANTHER" id="PTHR45712:SF22">
    <property type="entry name" value="INSULIN-LIKE GROWTH FACTOR-BINDING PROTEIN COMPLEX ACID LABILE SUBUNIT"/>
    <property type="match status" value="1"/>
</dbReference>
<dbReference type="GO" id="GO:0005615">
    <property type="term" value="C:extracellular space"/>
    <property type="evidence" value="ECO:0007669"/>
    <property type="project" value="TreeGrafter"/>
</dbReference>
<dbReference type="EnsemblMetazoa" id="AALB014987-RA">
    <property type="protein sequence ID" value="AALB014987-PA"/>
    <property type="gene ID" value="AALB014987"/>
</dbReference>
<reference evidence="3" key="2">
    <citation type="submission" date="2022-08" db="UniProtKB">
        <authorList>
            <consortium name="EnsemblMetazoa"/>
        </authorList>
    </citation>
    <scope>IDENTIFICATION</scope>
    <source>
        <strain evidence="3">STECLA/ALBI9_A</strain>
    </source>
</reference>
<keyword evidence="2" id="KW-0677">Repeat</keyword>
<accession>A0A182FZH2</accession>
<dbReference type="InterPro" id="IPR032675">
    <property type="entry name" value="LRR_dom_sf"/>
</dbReference>